<name>A0AC59YBN8_RANTA</name>
<accession>A0AC59YBN8</accession>
<reference evidence="1" key="1">
    <citation type="submission" date="2023-05" db="EMBL/GenBank/DDBJ databases">
        <authorList>
            <consortium name="ELIXIR-Norway"/>
        </authorList>
    </citation>
    <scope>NUCLEOTIDE SEQUENCE</scope>
</reference>
<reference evidence="1" key="2">
    <citation type="submission" date="2025-03" db="EMBL/GenBank/DDBJ databases">
        <authorList>
            <consortium name="ELIXIR-Norway"/>
            <consortium name="Elixir Norway"/>
        </authorList>
    </citation>
    <scope>NUCLEOTIDE SEQUENCE</scope>
</reference>
<dbReference type="Proteomes" id="UP001162501">
    <property type="component" value="Chromosome 12"/>
</dbReference>
<dbReference type="EMBL" id="OX596096">
    <property type="protein sequence ID" value="CAM9540965.1"/>
    <property type="molecule type" value="Genomic_DNA"/>
</dbReference>
<gene>
    <name evidence="1" type="ORF">MRATA1EN22A_LOCUS3964</name>
</gene>
<sequence length="133" mass="13936">MKKAPPPASQGRQKKSSRGPSVDSELSPVDIRGGFLEEVIPTQGIRAGVEAASSLSSPLPPHCEAWEVRQAIGLPRTGSATPVCVKGAAAKPVCPEGLCGPALPCAHPAFVELMLEMRTSGLEVDKTQQGWRV</sequence>
<evidence type="ECO:0000313" key="2">
    <source>
        <dbReference type="Proteomes" id="UP001162501"/>
    </source>
</evidence>
<organism evidence="1 2">
    <name type="scientific">Rangifer tarandus platyrhynchus</name>
    <name type="common">Svalbard reindeer</name>
    <dbReference type="NCBI Taxonomy" id="3082113"/>
    <lineage>
        <taxon>Eukaryota</taxon>
        <taxon>Metazoa</taxon>
        <taxon>Chordata</taxon>
        <taxon>Craniata</taxon>
        <taxon>Vertebrata</taxon>
        <taxon>Euteleostomi</taxon>
        <taxon>Mammalia</taxon>
        <taxon>Eutheria</taxon>
        <taxon>Laurasiatheria</taxon>
        <taxon>Artiodactyla</taxon>
        <taxon>Ruminantia</taxon>
        <taxon>Pecora</taxon>
        <taxon>Cervidae</taxon>
        <taxon>Odocoileinae</taxon>
        <taxon>Rangifer</taxon>
    </lineage>
</organism>
<proteinExistence type="predicted"/>
<protein>
    <submittedName>
        <fullName evidence="1">Uncharacterized protein</fullName>
    </submittedName>
</protein>
<evidence type="ECO:0000313" key="1">
    <source>
        <dbReference type="EMBL" id="CAM9540965.1"/>
    </source>
</evidence>